<dbReference type="InParanoid" id="A0A7M7KWP0"/>
<evidence type="ECO:0000256" key="1">
    <source>
        <dbReference type="SAM" id="MobiDB-lite"/>
    </source>
</evidence>
<accession>A0A7M7KWP0</accession>
<evidence type="ECO:0000313" key="3">
    <source>
        <dbReference type="Proteomes" id="UP000594260"/>
    </source>
</evidence>
<keyword evidence="3" id="KW-1185">Reference proteome</keyword>
<dbReference type="Proteomes" id="UP000594260">
    <property type="component" value="Unplaced"/>
</dbReference>
<dbReference type="AlphaFoldDB" id="A0A7M7KWP0"/>
<reference evidence="2" key="1">
    <citation type="submission" date="2021-01" db="UniProtKB">
        <authorList>
            <consortium name="EnsemblMetazoa"/>
        </authorList>
    </citation>
    <scope>IDENTIFICATION</scope>
</reference>
<sequence>MDVRADSSSKLSRCYQRPTDVRGHSSAQLDDCATFETSSTTFNEKEILDDFKCTEEPGVSKRDRVRHLYGDTAQLPTVLRLPPSRGKRPPLGKLRKPRRLLANLELPNSDVGKFFVVRGNPSSYLEQITSDTVAIPARPVAAASRPYGMSILAIIAAETRADLSNTITIASDKLEEYLRYTKSIVPTDI</sequence>
<dbReference type="KEGG" id="vde:111255439"/>
<evidence type="ECO:0000313" key="2">
    <source>
        <dbReference type="EnsemblMetazoa" id="XP_022673142"/>
    </source>
</evidence>
<dbReference type="GeneID" id="111255439"/>
<name>A0A7M7KWP0_VARDE</name>
<feature type="region of interest" description="Disordered" evidence="1">
    <location>
        <begin position="1"/>
        <end position="25"/>
    </location>
</feature>
<proteinExistence type="predicted"/>
<dbReference type="RefSeq" id="XP_022673142.1">
    <property type="nucleotide sequence ID" value="XM_022817407.1"/>
</dbReference>
<protein>
    <submittedName>
        <fullName evidence="2">Uncharacterized protein</fullName>
    </submittedName>
</protein>
<organism evidence="2 3">
    <name type="scientific">Varroa destructor</name>
    <name type="common">Honeybee mite</name>
    <dbReference type="NCBI Taxonomy" id="109461"/>
    <lineage>
        <taxon>Eukaryota</taxon>
        <taxon>Metazoa</taxon>
        <taxon>Ecdysozoa</taxon>
        <taxon>Arthropoda</taxon>
        <taxon>Chelicerata</taxon>
        <taxon>Arachnida</taxon>
        <taxon>Acari</taxon>
        <taxon>Parasitiformes</taxon>
        <taxon>Mesostigmata</taxon>
        <taxon>Gamasina</taxon>
        <taxon>Dermanyssoidea</taxon>
        <taxon>Varroidae</taxon>
        <taxon>Varroa</taxon>
    </lineage>
</organism>
<dbReference type="EnsemblMetazoa" id="XM_022817407">
    <property type="protein sequence ID" value="XP_022673142"/>
    <property type="gene ID" value="LOC111255439"/>
</dbReference>